<dbReference type="Proteomes" id="UP000030746">
    <property type="component" value="Unassembled WGS sequence"/>
</dbReference>
<feature type="transmembrane region" description="Helical" evidence="1">
    <location>
        <begin position="28"/>
        <end position="49"/>
    </location>
</feature>
<keyword evidence="1" id="KW-1133">Transmembrane helix</keyword>
<evidence type="ECO:0000313" key="2">
    <source>
        <dbReference type="EMBL" id="ESO82463.1"/>
    </source>
</evidence>
<accession>V3YWQ3</accession>
<protein>
    <submittedName>
        <fullName evidence="2">Uncharacterized protein</fullName>
    </submittedName>
</protein>
<keyword evidence="1" id="KW-0812">Transmembrane</keyword>
<keyword evidence="1" id="KW-0472">Membrane</keyword>
<dbReference type="AlphaFoldDB" id="V3YWQ3"/>
<evidence type="ECO:0000256" key="1">
    <source>
        <dbReference type="SAM" id="Phobius"/>
    </source>
</evidence>
<dbReference type="GeneID" id="20250299"/>
<keyword evidence="3" id="KW-1185">Reference proteome</keyword>
<reference evidence="2 3" key="1">
    <citation type="journal article" date="2013" name="Nature">
        <title>Insights into bilaterian evolution from three spiralian genomes.</title>
        <authorList>
            <person name="Simakov O."/>
            <person name="Marletaz F."/>
            <person name="Cho S.J."/>
            <person name="Edsinger-Gonzales E."/>
            <person name="Havlak P."/>
            <person name="Hellsten U."/>
            <person name="Kuo D.H."/>
            <person name="Larsson T."/>
            <person name="Lv J."/>
            <person name="Arendt D."/>
            <person name="Savage R."/>
            <person name="Osoegawa K."/>
            <person name="de Jong P."/>
            <person name="Grimwood J."/>
            <person name="Chapman J.A."/>
            <person name="Shapiro H."/>
            <person name="Aerts A."/>
            <person name="Otillar R.P."/>
            <person name="Terry A.Y."/>
            <person name="Boore J.L."/>
            <person name="Grigoriev I.V."/>
            <person name="Lindberg D.R."/>
            <person name="Seaver E.C."/>
            <person name="Weisblat D.A."/>
            <person name="Putnam N.H."/>
            <person name="Rokhsar D.S."/>
        </authorList>
    </citation>
    <scope>NUCLEOTIDE SEQUENCE [LARGE SCALE GENOMIC DNA]</scope>
</reference>
<organism evidence="2 3">
    <name type="scientific">Lottia gigantea</name>
    <name type="common">Giant owl limpet</name>
    <dbReference type="NCBI Taxonomy" id="225164"/>
    <lineage>
        <taxon>Eukaryota</taxon>
        <taxon>Metazoa</taxon>
        <taxon>Spiralia</taxon>
        <taxon>Lophotrochozoa</taxon>
        <taxon>Mollusca</taxon>
        <taxon>Gastropoda</taxon>
        <taxon>Patellogastropoda</taxon>
        <taxon>Lottioidea</taxon>
        <taxon>Lottiidae</taxon>
        <taxon>Lottia</taxon>
    </lineage>
</organism>
<dbReference type="Pfam" id="PF06522">
    <property type="entry name" value="B12D"/>
    <property type="match status" value="1"/>
</dbReference>
<name>V3YWQ3_LOTGI</name>
<dbReference type="HOGENOM" id="CLU_2239656_0_0_1"/>
<dbReference type="EMBL" id="KB203888">
    <property type="protein sequence ID" value="ESO82463.1"/>
    <property type="molecule type" value="Genomic_DNA"/>
</dbReference>
<dbReference type="RefSeq" id="XP_009066816.1">
    <property type="nucleotide sequence ID" value="XM_009068568.1"/>
</dbReference>
<dbReference type="KEGG" id="lgi:LOTGIDRAFT_236959"/>
<dbReference type="InterPro" id="IPR010530">
    <property type="entry name" value="B12D"/>
</dbReference>
<proteinExistence type="predicted"/>
<sequence length="105" mass="12475">MVGQFLDKRTRWEKMRHMMRVNPESVPMMVFVGAACIMGGVFCVHSLYFKPDVWINKYYKTQPSKRLEHDDVRKYFTLSSKPVLRPETEEGDSDEIRQLRKEIGF</sequence>
<gene>
    <name evidence="2" type="ORF">LOTGIDRAFT_236959</name>
</gene>
<dbReference type="CTD" id="20250299"/>
<dbReference type="OMA" id="EPWENIN"/>
<evidence type="ECO:0000313" key="3">
    <source>
        <dbReference type="Proteomes" id="UP000030746"/>
    </source>
</evidence>